<dbReference type="EMBL" id="VOSM01000001">
    <property type="protein sequence ID" value="TXD39278.1"/>
    <property type="molecule type" value="Genomic_DNA"/>
</dbReference>
<dbReference type="RefSeq" id="WP_146979707.1">
    <property type="nucleotide sequence ID" value="NZ_VOSM01000001.1"/>
</dbReference>
<dbReference type="Gene3D" id="1.20.1600.10">
    <property type="entry name" value="Outer membrane efflux proteins (OEP)"/>
    <property type="match status" value="1"/>
</dbReference>
<dbReference type="Pfam" id="PF02321">
    <property type="entry name" value="OEP"/>
    <property type="match status" value="2"/>
</dbReference>
<organism evidence="11 12">
    <name type="scientific">Lujinxingia vulgaris</name>
    <dbReference type="NCBI Taxonomy" id="2600176"/>
    <lineage>
        <taxon>Bacteria</taxon>
        <taxon>Deltaproteobacteria</taxon>
        <taxon>Bradymonadales</taxon>
        <taxon>Lujinxingiaceae</taxon>
        <taxon>Lujinxingia</taxon>
    </lineage>
</organism>
<proteinExistence type="inferred from homology"/>
<evidence type="ECO:0000313" key="12">
    <source>
        <dbReference type="Proteomes" id="UP000321412"/>
    </source>
</evidence>
<evidence type="ECO:0000256" key="3">
    <source>
        <dbReference type="ARBA" id="ARBA00022448"/>
    </source>
</evidence>
<dbReference type="GO" id="GO:0015288">
    <property type="term" value="F:porin activity"/>
    <property type="evidence" value="ECO:0007669"/>
    <property type="project" value="TreeGrafter"/>
</dbReference>
<keyword evidence="4" id="KW-1134">Transmembrane beta strand</keyword>
<feature type="chain" id="PRO_5022807054" evidence="10">
    <location>
        <begin position="30"/>
        <end position="494"/>
    </location>
</feature>
<dbReference type="SUPFAM" id="SSF56954">
    <property type="entry name" value="Outer membrane efflux proteins (OEP)"/>
    <property type="match status" value="1"/>
</dbReference>
<reference evidence="11 12" key="1">
    <citation type="submission" date="2019-08" db="EMBL/GenBank/DDBJ databases">
        <title>Bradymonadales sp. TMQ4.</title>
        <authorList>
            <person name="Liang Q."/>
        </authorList>
    </citation>
    <scope>NUCLEOTIDE SEQUENCE [LARGE SCALE GENOMIC DNA]</scope>
    <source>
        <strain evidence="11 12">TMQ4</strain>
    </source>
</reference>
<name>A0A5C6XIC3_9DELT</name>
<keyword evidence="12" id="KW-1185">Reference proteome</keyword>
<evidence type="ECO:0000256" key="5">
    <source>
        <dbReference type="ARBA" id="ARBA00022692"/>
    </source>
</evidence>
<evidence type="ECO:0000256" key="1">
    <source>
        <dbReference type="ARBA" id="ARBA00004442"/>
    </source>
</evidence>
<dbReference type="PANTHER" id="PTHR30026:SF20">
    <property type="entry name" value="OUTER MEMBRANE PROTEIN TOLC"/>
    <property type="match status" value="1"/>
</dbReference>
<dbReference type="GO" id="GO:1990281">
    <property type="term" value="C:efflux pump complex"/>
    <property type="evidence" value="ECO:0007669"/>
    <property type="project" value="TreeGrafter"/>
</dbReference>
<comment type="similarity">
    <text evidence="2">Belongs to the outer membrane factor (OMF) (TC 1.B.17) family.</text>
</comment>
<keyword evidence="7" id="KW-0998">Cell outer membrane</keyword>
<keyword evidence="6" id="KW-0472">Membrane</keyword>
<dbReference type="PANTHER" id="PTHR30026">
    <property type="entry name" value="OUTER MEMBRANE PROTEIN TOLC"/>
    <property type="match status" value="1"/>
</dbReference>
<sequence length="494" mass="54299">MRKQRMFRVAGAGAFGLCALMLLNTPAGAQEMPDDASEEAVEGQDGGTAEAEAPERPQLAQPGPDDRQAAEQQAGAARVLTLDEAVERATSRGNQIALAQADVQSAELALKEARYGRLPQVSAEGQYSNYIRTPFIVLPEDSPFGGGVLRTGNKHNFNFSAQVSVPLWSTQLNRSIDLAEASAELSQLVVEASQTTVSVEVQRAYLNGLITLESLQVLEESYATLQKNLELVRALYEQGVAPEYDLIRTEVQVRNVEPEISRAMSNHQGALNYIKLLTAIPIDEDIRLAGSLRELFSEADTAELEPNFEQNADLIQLSGQRSLVERQVALEKAAYWPTLAAFGSFTYQGQANDLKFWDYEWGETAIAGLTLSVPIFSPGLRQRVEQAEVDQMRLGLQEEFLRQSLRSEFEIAKARLADLEKTIEAQERNVAQAERGYRIAQASYEEGAYGLMEVNDAESALTDARLNYTAALNDYLNALLDLEELVGAGSENDD</sequence>
<evidence type="ECO:0000256" key="10">
    <source>
        <dbReference type="SAM" id="SignalP"/>
    </source>
</evidence>
<evidence type="ECO:0000256" key="9">
    <source>
        <dbReference type="SAM" id="MobiDB-lite"/>
    </source>
</evidence>
<evidence type="ECO:0000256" key="8">
    <source>
        <dbReference type="SAM" id="Coils"/>
    </source>
</evidence>
<evidence type="ECO:0000256" key="4">
    <source>
        <dbReference type="ARBA" id="ARBA00022452"/>
    </source>
</evidence>
<dbReference type="GO" id="GO:0015562">
    <property type="term" value="F:efflux transmembrane transporter activity"/>
    <property type="evidence" value="ECO:0007669"/>
    <property type="project" value="InterPro"/>
</dbReference>
<accession>A0A5C6XIC3</accession>
<gene>
    <name evidence="11" type="ORF">FRC98_02440</name>
</gene>
<feature type="compositionally biased region" description="Acidic residues" evidence="9">
    <location>
        <begin position="32"/>
        <end position="42"/>
    </location>
</feature>
<dbReference type="InterPro" id="IPR051906">
    <property type="entry name" value="TolC-like"/>
</dbReference>
<comment type="subcellular location">
    <subcellularLocation>
        <location evidence="1">Cell outer membrane</location>
    </subcellularLocation>
</comment>
<keyword evidence="8" id="KW-0175">Coiled coil</keyword>
<feature type="signal peptide" evidence="10">
    <location>
        <begin position="1"/>
        <end position="29"/>
    </location>
</feature>
<dbReference type="InterPro" id="IPR003423">
    <property type="entry name" value="OMP_efflux"/>
</dbReference>
<evidence type="ECO:0000313" key="11">
    <source>
        <dbReference type="EMBL" id="TXD39278.1"/>
    </source>
</evidence>
<feature type="region of interest" description="Disordered" evidence="9">
    <location>
        <begin position="29"/>
        <end position="76"/>
    </location>
</feature>
<keyword evidence="5" id="KW-0812">Transmembrane</keyword>
<dbReference type="AlphaFoldDB" id="A0A5C6XIC3"/>
<dbReference type="GO" id="GO:0009279">
    <property type="term" value="C:cell outer membrane"/>
    <property type="evidence" value="ECO:0007669"/>
    <property type="project" value="UniProtKB-SubCell"/>
</dbReference>
<evidence type="ECO:0000256" key="6">
    <source>
        <dbReference type="ARBA" id="ARBA00023136"/>
    </source>
</evidence>
<dbReference type="Proteomes" id="UP000321412">
    <property type="component" value="Unassembled WGS sequence"/>
</dbReference>
<feature type="coiled-coil region" evidence="8">
    <location>
        <begin position="402"/>
        <end position="443"/>
    </location>
</feature>
<keyword evidence="10" id="KW-0732">Signal</keyword>
<dbReference type="OrthoDB" id="9769302at2"/>
<evidence type="ECO:0000256" key="2">
    <source>
        <dbReference type="ARBA" id="ARBA00007613"/>
    </source>
</evidence>
<evidence type="ECO:0000256" key="7">
    <source>
        <dbReference type="ARBA" id="ARBA00023237"/>
    </source>
</evidence>
<comment type="caution">
    <text evidence="11">The sequence shown here is derived from an EMBL/GenBank/DDBJ whole genome shotgun (WGS) entry which is preliminary data.</text>
</comment>
<protein>
    <submittedName>
        <fullName evidence="11">TolC family protein</fullName>
    </submittedName>
</protein>
<keyword evidence="3" id="KW-0813">Transport</keyword>